<dbReference type="EMBL" id="KZ679682">
    <property type="protein sequence ID" value="PTB53267.1"/>
    <property type="molecule type" value="Genomic_DNA"/>
</dbReference>
<name>A0A2T4A882_TRIHA</name>
<sequence>MATVQCSHSLDSEIARFFGFAPFTTTGTVPRTVLVPVQFLQCRVHADAFSAATGPFFSSLFPFPFFSLSPPPPPSRHLVRARLLLAGADLHFQDRLKTPLDGCRVDRCKIREVRAATCALIAWTWTWPRRCPTRHHVGMLPSSAYHVLSCLELKLILNGPRVQVMRALLLWPGRGY</sequence>
<dbReference type="AlphaFoldDB" id="A0A2T4A882"/>
<proteinExistence type="predicted"/>
<dbReference type="GeneID" id="36627885"/>
<protein>
    <submittedName>
        <fullName evidence="1">Uncharacterized protein</fullName>
    </submittedName>
</protein>
<organism evidence="1 2">
    <name type="scientific">Trichoderma harzianum CBS 226.95</name>
    <dbReference type="NCBI Taxonomy" id="983964"/>
    <lineage>
        <taxon>Eukaryota</taxon>
        <taxon>Fungi</taxon>
        <taxon>Dikarya</taxon>
        <taxon>Ascomycota</taxon>
        <taxon>Pezizomycotina</taxon>
        <taxon>Sordariomycetes</taxon>
        <taxon>Hypocreomycetidae</taxon>
        <taxon>Hypocreales</taxon>
        <taxon>Hypocreaceae</taxon>
        <taxon>Trichoderma</taxon>
    </lineage>
</organism>
<evidence type="ECO:0000313" key="2">
    <source>
        <dbReference type="Proteomes" id="UP000241690"/>
    </source>
</evidence>
<dbReference type="Proteomes" id="UP000241690">
    <property type="component" value="Unassembled WGS sequence"/>
</dbReference>
<evidence type="ECO:0000313" key="1">
    <source>
        <dbReference type="EMBL" id="PTB53267.1"/>
    </source>
</evidence>
<reference evidence="1 2" key="1">
    <citation type="submission" date="2016-07" db="EMBL/GenBank/DDBJ databases">
        <title>Multiple horizontal gene transfer events from other fungi enriched the ability of initially mycotrophic Trichoderma (Ascomycota) to feed on dead plant biomass.</title>
        <authorList>
            <consortium name="DOE Joint Genome Institute"/>
            <person name="Aerts A."/>
            <person name="Atanasova L."/>
            <person name="Chenthamara K."/>
            <person name="Zhang J."/>
            <person name="Grujic M."/>
            <person name="Henrissat B."/>
            <person name="Kuo A."/>
            <person name="Salamov A."/>
            <person name="Lipzen A."/>
            <person name="Labutti K."/>
            <person name="Barry K."/>
            <person name="Miao Y."/>
            <person name="Rahimi M.J."/>
            <person name="Shen Q."/>
            <person name="Grigoriev I.V."/>
            <person name="Kubicek C.P."/>
            <person name="Druzhinina I.S."/>
        </authorList>
    </citation>
    <scope>NUCLEOTIDE SEQUENCE [LARGE SCALE GENOMIC DNA]</scope>
    <source>
        <strain evidence="1 2">CBS 226.95</strain>
    </source>
</reference>
<keyword evidence="2" id="KW-1185">Reference proteome</keyword>
<dbReference type="RefSeq" id="XP_024772944.1">
    <property type="nucleotide sequence ID" value="XM_024919316.1"/>
</dbReference>
<gene>
    <name evidence="1" type="ORF">M431DRAFT_509566</name>
</gene>
<accession>A0A2T4A882</accession>